<dbReference type="InterPro" id="IPR040982">
    <property type="entry name" value="DNA_pol3_finger"/>
</dbReference>
<dbReference type="Gene3D" id="2.40.50.140">
    <property type="entry name" value="Nucleic acid-binding proteins"/>
    <property type="match status" value="1"/>
</dbReference>
<dbReference type="EC" id="2.7.7.7" evidence="3"/>
<accession>A0A9D1DG32</accession>
<dbReference type="Pfam" id="PF07733">
    <property type="entry name" value="DNA_pol3_alpha"/>
    <property type="match status" value="1"/>
</dbReference>
<evidence type="ECO:0000313" key="13">
    <source>
        <dbReference type="Proteomes" id="UP000824239"/>
    </source>
</evidence>
<comment type="function">
    <text evidence="9">DNA polymerase III is a complex, multichain enzyme responsible for most of the replicative synthesis in bacteria. This DNA polymerase also exhibits 3' to 5' exonuclease activity. The alpha chain is the DNA polymerase.</text>
</comment>
<dbReference type="InterPro" id="IPR041931">
    <property type="entry name" value="DNA_pol3_alpha_thumb_dom"/>
</dbReference>
<dbReference type="GO" id="GO:0008408">
    <property type="term" value="F:3'-5' exonuclease activity"/>
    <property type="evidence" value="ECO:0007669"/>
    <property type="project" value="InterPro"/>
</dbReference>
<name>A0A9D1DG32_9FIRM</name>
<dbReference type="AlphaFoldDB" id="A0A9D1DG32"/>
<dbReference type="InterPro" id="IPR011708">
    <property type="entry name" value="DNA_pol3_alpha_NTPase_dom"/>
</dbReference>
<evidence type="ECO:0000256" key="2">
    <source>
        <dbReference type="ARBA" id="ARBA00009496"/>
    </source>
</evidence>
<evidence type="ECO:0000256" key="7">
    <source>
        <dbReference type="ARBA" id="ARBA00022705"/>
    </source>
</evidence>
<dbReference type="InterPro" id="IPR004013">
    <property type="entry name" value="PHP_dom"/>
</dbReference>
<dbReference type="SUPFAM" id="SSF89550">
    <property type="entry name" value="PHP domain-like"/>
    <property type="match status" value="1"/>
</dbReference>
<dbReference type="InterPro" id="IPR003141">
    <property type="entry name" value="Pol/His_phosphatase_N"/>
</dbReference>
<evidence type="ECO:0000256" key="6">
    <source>
        <dbReference type="ARBA" id="ARBA00022695"/>
    </source>
</evidence>
<evidence type="ECO:0000256" key="10">
    <source>
        <dbReference type="ARBA" id="ARBA00049244"/>
    </source>
</evidence>
<comment type="subcellular location">
    <subcellularLocation>
        <location evidence="1">Cytoplasm</location>
    </subcellularLocation>
</comment>
<dbReference type="Gene3D" id="1.10.10.1600">
    <property type="entry name" value="Bacterial DNA polymerase III alpha subunit, thumb domain"/>
    <property type="match status" value="1"/>
</dbReference>
<reference evidence="12" key="1">
    <citation type="submission" date="2020-10" db="EMBL/GenBank/DDBJ databases">
        <authorList>
            <person name="Gilroy R."/>
        </authorList>
    </citation>
    <scope>NUCLEOTIDE SEQUENCE</scope>
    <source>
        <strain evidence="12">ChiBcec15-4380</strain>
    </source>
</reference>
<gene>
    <name evidence="12" type="ORF">IAA53_00385</name>
</gene>
<sequence>MAFVHLHLHTEYSLLDGVCRIRDLMDRVKEVGQDAVAITDHGVMYGVIDFYKAAKAAGVKPIIGCEVYVAPRGRHDRVHGVDQEANHLVLLCENEQGYQNLSYLVSQGFLDGFYGKPRVDLELLRQYHGGLIALSACLAGKIPQLLLHQDYDGAKAAALELSEIFGPDCFYLELQDHRLPEQREVNLGITRLARETGLPLVVTNDAHYLRRSDSRIQDVLMCVQMGKTVDDPNRLKFETDEFYVKSEAELRELFPNEDAAFENTVKIAARCNVEFTFGKYHLPEFQLPEGYTSLSYLKELCDQGFAERYQGKHPEYRQQLDYEIDMIEKMGFTDYFLIVSDFVRYAKRVGIPVGPGRGSAAGSMVSYTLHITDLDPMEYSLYFERFLNPERISMPDIDMDFGDTRRGEVVDYVRQKYGDDHVAQIVTFGTMAARGAIRDVGRALNFTYAETDVVAKQVPTMPLHITLAEALKVSPKLKAMYDQDERVRQLIDTAQALEGMPRNTSTHAAGVVITRQPVYHYVPLSTNDDTIVTQYTMTTLEQLGLLKMDFLGLRNLTVMDDAVRDIRLREPDFSLENIDNFDAETFAMLSEGKTSGVFQMESAGMTGVCINMKPQSIEDLTAIVALYRPGPMDSIPRFIQSKLHPETIRYKHPMLEPILKVTYGCIVYQEQVIEIFRRLGGFSLGQADNMRRAISKKKQDVILSERHAFIYGDPARNIPGAIEQGVPEEIAQAIYDEILDFANYAFNKAHAVCYAKVAYDTAYLKCHYPKEYMAALMTSVLDSAGKVAGYMAECKDLGIPVLPPDLNQSTAHFTVVPEGIRFGLAAVKNIGRGFIDKVVRERESGGPYQSLEDFCSRLCGTELNKRAMENLIKCGACDCFGLRRSQLLAIYEPVMDAVAQSRRRNVEGQLGLFDTGAAEQAVGGGVRVPDLPELTPQDRMNMEREVTGLYLSGHPMDDYRAALRVRGVEAIGEILACFEEEGDAFSDGQTVQIAGIVQQTKMKTTRNQSMMAYVTLEDDTGAMELLVFAKSIEQYGAYLAENSAVVVTGRISVRDEKAPQLIVNQAMPIADFTQSAQARPAAPARVGRIYLRLPSETGSAYRRVRPVLNMFPGQTPVVLYFADTRIRRQTFCLPEADLLEELREILGAENVVVQDARQPG</sequence>
<keyword evidence="7" id="KW-0235">DNA replication</keyword>
<dbReference type="InterPro" id="IPR029460">
    <property type="entry name" value="DNAPol_HHH"/>
</dbReference>
<dbReference type="GO" id="GO:0003887">
    <property type="term" value="F:DNA-directed DNA polymerase activity"/>
    <property type="evidence" value="ECO:0007669"/>
    <property type="project" value="UniProtKB-KW"/>
</dbReference>
<dbReference type="InterPro" id="IPR012340">
    <property type="entry name" value="NA-bd_OB-fold"/>
</dbReference>
<dbReference type="SMART" id="SM00481">
    <property type="entry name" value="POLIIIAc"/>
    <property type="match status" value="1"/>
</dbReference>
<dbReference type="PANTHER" id="PTHR32294">
    <property type="entry name" value="DNA POLYMERASE III SUBUNIT ALPHA"/>
    <property type="match status" value="1"/>
</dbReference>
<dbReference type="Proteomes" id="UP000824239">
    <property type="component" value="Unassembled WGS sequence"/>
</dbReference>
<dbReference type="PANTHER" id="PTHR32294:SF0">
    <property type="entry name" value="DNA POLYMERASE III SUBUNIT ALPHA"/>
    <property type="match status" value="1"/>
</dbReference>
<comment type="catalytic activity">
    <reaction evidence="10">
        <text>DNA(n) + a 2'-deoxyribonucleoside 5'-triphosphate = DNA(n+1) + diphosphate</text>
        <dbReference type="Rhea" id="RHEA:22508"/>
        <dbReference type="Rhea" id="RHEA-COMP:17339"/>
        <dbReference type="Rhea" id="RHEA-COMP:17340"/>
        <dbReference type="ChEBI" id="CHEBI:33019"/>
        <dbReference type="ChEBI" id="CHEBI:61560"/>
        <dbReference type="ChEBI" id="CHEBI:173112"/>
        <dbReference type="EC" id="2.7.7.7"/>
    </reaction>
</comment>
<evidence type="ECO:0000256" key="9">
    <source>
        <dbReference type="ARBA" id="ARBA00025611"/>
    </source>
</evidence>
<dbReference type="Pfam" id="PF17657">
    <property type="entry name" value="DNA_pol3_finger"/>
    <property type="match status" value="1"/>
</dbReference>
<dbReference type="Pfam" id="PF01336">
    <property type="entry name" value="tRNA_anti-codon"/>
    <property type="match status" value="1"/>
</dbReference>
<dbReference type="GO" id="GO:0006260">
    <property type="term" value="P:DNA replication"/>
    <property type="evidence" value="ECO:0007669"/>
    <property type="project" value="UniProtKB-KW"/>
</dbReference>
<evidence type="ECO:0000256" key="1">
    <source>
        <dbReference type="ARBA" id="ARBA00004496"/>
    </source>
</evidence>
<dbReference type="Gene3D" id="3.20.20.140">
    <property type="entry name" value="Metal-dependent hydrolases"/>
    <property type="match status" value="1"/>
</dbReference>
<protein>
    <recommendedName>
        <fullName evidence="4">DNA polymerase III subunit alpha</fullName>
        <ecNumber evidence="3">2.7.7.7</ecNumber>
    </recommendedName>
</protein>
<feature type="domain" description="Polymerase/histidinol phosphatase N-terminal" evidence="11">
    <location>
        <begin position="4"/>
        <end position="71"/>
    </location>
</feature>
<organism evidence="12 13">
    <name type="scientific">Candidatus Avoscillospira avicola</name>
    <dbReference type="NCBI Taxonomy" id="2840706"/>
    <lineage>
        <taxon>Bacteria</taxon>
        <taxon>Bacillati</taxon>
        <taxon>Bacillota</taxon>
        <taxon>Clostridia</taxon>
        <taxon>Eubacteriales</taxon>
        <taxon>Oscillospiraceae</taxon>
        <taxon>Oscillospiraceae incertae sedis</taxon>
        <taxon>Candidatus Avoscillospira</taxon>
    </lineage>
</organism>
<reference evidence="12" key="2">
    <citation type="journal article" date="2021" name="PeerJ">
        <title>Extensive microbial diversity within the chicken gut microbiome revealed by metagenomics and culture.</title>
        <authorList>
            <person name="Gilroy R."/>
            <person name="Ravi A."/>
            <person name="Getino M."/>
            <person name="Pursley I."/>
            <person name="Horton D.L."/>
            <person name="Alikhan N.F."/>
            <person name="Baker D."/>
            <person name="Gharbi K."/>
            <person name="Hall N."/>
            <person name="Watson M."/>
            <person name="Adriaenssens E.M."/>
            <person name="Foster-Nyarko E."/>
            <person name="Jarju S."/>
            <person name="Secka A."/>
            <person name="Antonio M."/>
            <person name="Oren A."/>
            <person name="Chaudhuri R.R."/>
            <person name="La Ragione R."/>
            <person name="Hildebrand F."/>
            <person name="Pallen M.J."/>
        </authorList>
    </citation>
    <scope>NUCLEOTIDE SEQUENCE</scope>
    <source>
        <strain evidence="12">ChiBcec15-4380</strain>
    </source>
</reference>
<evidence type="ECO:0000256" key="4">
    <source>
        <dbReference type="ARBA" id="ARBA00019114"/>
    </source>
</evidence>
<dbReference type="InterPro" id="IPR004805">
    <property type="entry name" value="DnaE2/DnaE/PolC"/>
</dbReference>
<keyword evidence="8" id="KW-0239">DNA-directed DNA polymerase</keyword>
<dbReference type="CDD" id="cd12113">
    <property type="entry name" value="PHP_PolIIIA_DnaE3"/>
    <property type="match status" value="1"/>
</dbReference>
<proteinExistence type="inferred from homology"/>
<evidence type="ECO:0000256" key="8">
    <source>
        <dbReference type="ARBA" id="ARBA00022932"/>
    </source>
</evidence>
<dbReference type="EMBL" id="DVHE01000003">
    <property type="protein sequence ID" value="HIR49737.1"/>
    <property type="molecule type" value="Genomic_DNA"/>
</dbReference>
<dbReference type="GO" id="GO:0005737">
    <property type="term" value="C:cytoplasm"/>
    <property type="evidence" value="ECO:0007669"/>
    <property type="project" value="UniProtKB-SubCell"/>
</dbReference>
<dbReference type="Pfam" id="PF02811">
    <property type="entry name" value="PHP"/>
    <property type="match status" value="1"/>
</dbReference>
<dbReference type="InterPro" id="IPR004365">
    <property type="entry name" value="NA-bd_OB_tRNA"/>
</dbReference>
<comment type="caution">
    <text evidence="12">The sequence shown here is derived from an EMBL/GenBank/DDBJ whole genome shotgun (WGS) entry which is preliminary data.</text>
</comment>
<dbReference type="GO" id="GO:0003676">
    <property type="term" value="F:nucleic acid binding"/>
    <property type="evidence" value="ECO:0007669"/>
    <property type="project" value="InterPro"/>
</dbReference>
<dbReference type="NCBIfam" id="NF005298">
    <property type="entry name" value="PRK06826.1"/>
    <property type="match status" value="1"/>
</dbReference>
<dbReference type="NCBIfam" id="TIGR00594">
    <property type="entry name" value="polc"/>
    <property type="match status" value="1"/>
</dbReference>
<evidence type="ECO:0000259" key="11">
    <source>
        <dbReference type="SMART" id="SM00481"/>
    </source>
</evidence>
<evidence type="ECO:0000313" key="12">
    <source>
        <dbReference type="EMBL" id="HIR49737.1"/>
    </source>
</evidence>
<keyword evidence="6 12" id="KW-0548">Nucleotidyltransferase</keyword>
<dbReference type="Pfam" id="PF14579">
    <property type="entry name" value="HHH_6"/>
    <property type="match status" value="1"/>
</dbReference>
<evidence type="ECO:0000256" key="5">
    <source>
        <dbReference type="ARBA" id="ARBA00022679"/>
    </source>
</evidence>
<evidence type="ECO:0000256" key="3">
    <source>
        <dbReference type="ARBA" id="ARBA00012417"/>
    </source>
</evidence>
<dbReference type="InterPro" id="IPR016195">
    <property type="entry name" value="Pol/histidinol_Pase-like"/>
</dbReference>
<dbReference type="NCBIfam" id="NF004226">
    <property type="entry name" value="PRK05673.1"/>
    <property type="match status" value="1"/>
</dbReference>
<dbReference type="CDD" id="cd04485">
    <property type="entry name" value="DnaE_OBF"/>
    <property type="match status" value="1"/>
</dbReference>
<keyword evidence="5 12" id="KW-0808">Transferase</keyword>
<dbReference type="Gene3D" id="1.10.150.870">
    <property type="match status" value="1"/>
</dbReference>
<comment type="similarity">
    <text evidence="2">Belongs to the DNA polymerase type-C family. DnaE subfamily.</text>
</comment>